<keyword evidence="1" id="KW-0472">Membrane</keyword>
<organism evidence="2 3">
    <name type="scientific">Agrilutibacter terrestris</name>
    <dbReference type="NCBI Taxonomy" id="2865112"/>
    <lineage>
        <taxon>Bacteria</taxon>
        <taxon>Pseudomonadati</taxon>
        <taxon>Pseudomonadota</taxon>
        <taxon>Gammaproteobacteria</taxon>
        <taxon>Lysobacterales</taxon>
        <taxon>Lysobacteraceae</taxon>
        <taxon>Agrilutibacter</taxon>
    </lineage>
</organism>
<name>A0A7H0FWB4_9GAMM</name>
<feature type="transmembrane region" description="Helical" evidence="1">
    <location>
        <begin position="90"/>
        <end position="108"/>
    </location>
</feature>
<dbReference type="EMBL" id="CP060820">
    <property type="protein sequence ID" value="QNP40330.1"/>
    <property type="molecule type" value="Genomic_DNA"/>
</dbReference>
<feature type="transmembrane region" description="Helical" evidence="1">
    <location>
        <begin position="168"/>
        <end position="188"/>
    </location>
</feature>
<dbReference type="KEGG" id="lsx:H8B22_12715"/>
<keyword evidence="3" id="KW-1185">Reference proteome</keyword>
<accession>A0A7H0FWB4</accession>
<dbReference type="RefSeq" id="WP_187711772.1">
    <property type="nucleotide sequence ID" value="NZ_CP060820.1"/>
</dbReference>
<dbReference type="PANTHER" id="PTHR37314:SF4">
    <property type="entry name" value="UPF0700 TRANSMEMBRANE PROTEIN YOAK"/>
    <property type="match status" value="1"/>
</dbReference>
<evidence type="ECO:0000256" key="1">
    <source>
        <dbReference type="SAM" id="Phobius"/>
    </source>
</evidence>
<dbReference type="InterPro" id="IPR010699">
    <property type="entry name" value="DUF1275"/>
</dbReference>
<keyword evidence="1" id="KW-0812">Transmembrane</keyword>
<feature type="transmembrane region" description="Helical" evidence="1">
    <location>
        <begin position="58"/>
        <end position="78"/>
    </location>
</feature>
<keyword evidence="1" id="KW-1133">Transmembrane helix</keyword>
<feature type="transmembrane region" description="Helical" evidence="1">
    <location>
        <begin position="114"/>
        <end position="138"/>
    </location>
</feature>
<protein>
    <submittedName>
        <fullName evidence="2">DUF1275 domain-containing protein</fullName>
    </submittedName>
</protein>
<gene>
    <name evidence="2" type="ORF">H8B22_12715</name>
</gene>
<proteinExistence type="predicted"/>
<feature type="transmembrane region" description="Helical" evidence="1">
    <location>
        <begin position="7"/>
        <end position="31"/>
    </location>
</feature>
<evidence type="ECO:0000313" key="2">
    <source>
        <dbReference type="EMBL" id="QNP40330.1"/>
    </source>
</evidence>
<reference evidence="2 3" key="1">
    <citation type="submission" date="2020-08" db="EMBL/GenBank/DDBJ databases">
        <title>Lysobacter sp. II4 sp. nov., isolated from soil.</title>
        <authorList>
            <person name="Woo C.Y."/>
            <person name="Kim J."/>
        </authorList>
    </citation>
    <scope>NUCLEOTIDE SEQUENCE [LARGE SCALE GENOMIC DNA]</scope>
    <source>
        <strain evidence="2 3">II4</strain>
    </source>
</reference>
<dbReference type="PANTHER" id="PTHR37314">
    <property type="entry name" value="SLR0142 PROTEIN"/>
    <property type="match status" value="1"/>
</dbReference>
<dbReference type="AlphaFoldDB" id="A0A7H0FWB4"/>
<dbReference type="PROSITE" id="PS51257">
    <property type="entry name" value="PROKAR_LIPOPROTEIN"/>
    <property type="match status" value="1"/>
</dbReference>
<feature type="transmembrane region" description="Helical" evidence="1">
    <location>
        <begin position="194"/>
        <end position="214"/>
    </location>
</feature>
<dbReference type="Pfam" id="PF06912">
    <property type="entry name" value="DUF1275"/>
    <property type="match status" value="1"/>
</dbReference>
<dbReference type="Proteomes" id="UP000516018">
    <property type="component" value="Chromosome"/>
</dbReference>
<evidence type="ECO:0000313" key="3">
    <source>
        <dbReference type="Proteomes" id="UP000516018"/>
    </source>
</evidence>
<sequence>MGVQLPRWVWIGAGALACVAGMINVVGYLGFEHQAVTHLTGTTTLFGAAVASADLRSAMHLLGVAAAFMAGAALSGMIIQDSTLRLGRRYGVALAIESVLLVLAVPLFQRQQLAGALLAAMACGLQNAMATTYSGAVIRTSHLSGMFTDLGIGLGHALRGMPLQRRRLLLCALIISCFLAGGIFGALLFARVGYLALLVPATLTGLVGAGYVLYRQWQSLHGRGIA</sequence>